<accession>A0A1H6RN55</accession>
<name>A0A1H6RN55_9EURY</name>
<sequence>MVFRNTSQNATRSEADEESTTSIQRVRQLRCVGTATVEAVAFWAAVALPLPTLLVMSRGVGTRTELLVVSGLLISNLLAFYVGHDYSRPEPAQSTDD</sequence>
<proteinExistence type="predicted"/>
<dbReference type="GeneID" id="35003720"/>
<feature type="transmembrane region" description="Helical" evidence="2">
    <location>
        <begin position="66"/>
        <end position="83"/>
    </location>
</feature>
<keyword evidence="2" id="KW-0812">Transmembrane</keyword>
<dbReference type="Proteomes" id="UP000198888">
    <property type="component" value="Unassembled WGS sequence"/>
</dbReference>
<dbReference type="KEGG" id="hae:halTADL_2953"/>
<dbReference type="AlphaFoldDB" id="A0A1H6RN55"/>
<dbReference type="RefSeq" id="WP_089670935.1">
    <property type="nucleotide sequence ID" value="NZ_CP024845.1"/>
</dbReference>
<feature type="region of interest" description="Disordered" evidence="1">
    <location>
        <begin position="1"/>
        <end position="22"/>
    </location>
</feature>
<reference evidence="3 4" key="1">
    <citation type="submission" date="2016-10" db="EMBL/GenBank/DDBJ databases">
        <authorList>
            <person name="de Groot N.N."/>
        </authorList>
    </citation>
    <scope>NUCLEOTIDE SEQUENCE [LARGE SCALE GENOMIC DNA]</scope>
    <source>
        <strain evidence="3 4">DSM 22187</strain>
    </source>
</reference>
<dbReference type="InterPro" id="IPR058341">
    <property type="entry name" value="DUF8028"/>
</dbReference>
<gene>
    <name evidence="3" type="ORF">SAMN05444271_102178</name>
</gene>
<accession>A0A2H4Q5P0</accession>
<feature type="transmembrane region" description="Helical" evidence="2">
    <location>
        <begin position="31"/>
        <end position="54"/>
    </location>
</feature>
<dbReference type="Pfam" id="PF26071">
    <property type="entry name" value="DUF8028"/>
    <property type="match status" value="1"/>
</dbReference>
<protein>
    <submittedName>
        <fullName evidence="3">Uncharacterized protein</fullName>
    </submittedName>
</protein>
<evidence type="ECO:0000313" key="3">
    <source>
        <dbReference type="EMBL" id="SEI54764.1"/>
    </source>
</evidence>
<evidence type="ECO:0000256" key="2">
    <source>
        <dbReference type="SAM" id="Phobius"/>
    </source>
</evidence>
<keyword evidence="2" id="KW-1133">Transmembrane helix</keyword>
<evidence type="ECO:0000313" key="4">
    <source>
        <dbReference type="Proteomes" id="UP000198888"/>
    </source>
</evidence>
<feature type="compositionally biased region" description="Polar residues" evidence="1">
    <location>
        <begin position="1"/>
        <end position="12"/>
    </location>
</feature>
<dbReference type="EMBL" id="FNYR01000002">
    <property type="protein sequence ID" value="SEI54764.1"/>
    <property type="molecule type" value="Genomic_DNA"/>
</dbReference>
<organism evidence="3 4">
    <name type="scientific">Halohasta litchfieldiae</name>
    <dbReference type="NCBI Taxonomy" id="1073996"/>
    <lineage>
        <taxon>Archaea</taxon>
        <taxon>Methanobacteriati</taxon>
        <taxon>Methanobacteriota</taxon>
        <taxon>Stenosarchaea group</taxon>
        <taxon>Halobacteria</taxon>
        <taxon>Halobacteriales</taxon>
        <taxon>Haloferacaceae</taxon>
        <taxon>Halohasta</taxon>
    </lineage>
</organism>
<evidence type="ECO:0000256" key="1">
    <source>
        <dbReference type="SAM" id="MobiDB-lite"/>
    </source>
</evidence>
<keyword evidence="4" id="KW-1185">Reference proteome</keyword>
<keyword evidence="2" id="KW-0472">Membrane</keyword>